<reference evidence="2 3" key="1">
    <citation type="submission" date="2019-11" db="EMBL/GenBank/DDBJ databases">
        <title>Comparative genomics of hydrocarbon-degrading Desulfosarcina strains.</title>
        <authorList>
            <person name="Watanabe M."/>
            <person name="Kojima H."/>
            <person name="Fukui M."/>
        </authorList>
    </citation>
    <scope>NUCLEOTIDE SEQUENCE [LARGE SCALE GENOMIC DNA]</scope>
    <source>
        <strain evidence="2 3">28bB2T</strain>
    </source>
</reference>
<protein>
    <submittedName>
        <fullName evidence="2">Uncharacterized protein</fullName>
    </submittedName>
</protein>
<feature type="region of interest" description="Disordered" evidence="1">
    <location>
        <begin position="47"/>
        <end position="75"/>
    </location>
</feature>
<proteinExistence type="predicted"/>
<dbReference type="Proteomes" id="UP000425960">
    <property type="component" value="Chromosome"/>
</dbReference>
<name>A0A5K7ZHY5_9BACT</name>
<accession>A0A5K7ZHY5</accession>
<dbReference type="RefSeq" id="WP_173179313.1">
    <property type="nucleotide sequence ID" value="NZ_AP021876.1"/>
</dbReference>
<sequence length="75" mass="8079">MPDPNNPNLLMLEMAAEKLGPLVDVVVFLGGCATGLLITEKGEATGADWRRPFAQRRRLGRAQTRASDEGASQGR</sequence>
<evidence type="ECO:0000313" key="3">
    <source>
        <dbReference type="Proteomes" id="UP000425960"/>
    </source>
</evidence>
<dbReference type="AlphaFoldDB" id="A0A5K7ZHY5"/>
<evidence type="ECO:0000256" key="1">
    <source>
        <dbReference type="SAM" id="MobiDB-lite"/>
    </source>
</evidence>
<evidence type="ECO:0000313" key="2">
    <source>
        <dbReference type="EMBL" id="BBO81722.1"/>
    </source>
</evidence>
<dbReference type="EMBL" id="AP021876">
    <property type="protein sequence ID" value="BBO81722.1"/>
    <property type="molecule type" value="Genomic_DNA"/>
</dbReference>
<organism evidence="2 3">
    <name type="scientific">Desulfosarcina ovata subsp. sediminis</name>
    <dbReference type="NCBI Taxonomy" id="885957"/>
    <lineage>
        <taxon>Bacteria</taxon>
        <taxon>Pseudomonadati</taxon>
        <taxon>Thermodesulfobacteriota</taxon>
        <taxon>Desulfobacteria</taxon>
        <taxon>Desulfobacterales</taxon>
        <taxon>Desulfosarcinaceae</taxon>
        <taxon>Desulfosarcina</taxon>
    </lineage>
</organism>
<gene>
    <name evidence="2" type="ORF">DSCO28_22880</name>
</gene>
<dbReference type="KEGG" id="dov:DSCO28_22880"/>